<dbReference type="SUPFAM" id="SSF81631">
    <property type="entry name" value="PAP/OAS1 substrate-binding domain"/>
    <property type="match status" value="1"/>
</dbReference>
<dbReference type="Pfam" id="PF04439">
    <property type="entry name" value="Adenyl_transf"/>
    <property type="match status" value="1"/>
</dbReference>
<accession>A0A1I0XPI4</accession>
<dbReference type="RefSeq" id="WP_090040256.1">
    <property type="nucleotide sequence ID" value="NZ_FOKI01000009.1"/>
</dbReference>
<dbReference type="OrthoDB" id="9776406at2"/>
<evidence type="ECO:0000313" key="1">
    <source>
        <dbReference type="EMBL" id="SFB03039.1"/>
    </source>
</evidence>
<dbReference type="EMBL" id="FOKI01000009">
    <property type="protein sequence ID" value="SFB03039.1"/>
    <property type="molecule type" value="Genomic_DNA"/>
</dbReference>
<dbReference type="AlphaFoldDB" id="A0A1I0XPI4"/>
<gene>
    <name evidence="1" type="ORF">SAMN04488528_100972</name>
</gene>
<reference evidence="1" key="1">
    <citation type="submission" date="2016-10" db="EMBL/GenBank/DDBJ databases">
        <authorList>
            <person name="de Groot N.N."/>
        </authorList>
    </citation>
    <scope>NUCLEOTIDE SEQUENCE [LARGE SCALE GENOMIC DNA]</scope>
    <source>
        <strain evidence="1">DSM 12271</strain>
    </source>
</reference>
<name>A0A1I0XPI4_9CLOT</name>
<evidence type="ECO:0000313" key="2">
    <source>
        <dbReference type="Proteomes" id="UP000198619"/>
    </source>
</evidence>
<keyword evidence="1" id="KW-0808">Transferase</keyword>
<organism evidence="1 2">
    <name type="scientific">Clostridium frigidicarnis</name>
    <dbReference type="NCBI Taxonomy" id="84698"/>
    <lineage>
        <taxon>Bacteria</taxon>
        <taxon>Bacillati</taxon>
        <taxon>Bacillota</taxon>
        <taxon>Clostridia</taxon>
        <taxon>Eubacteriales</taxon>
        <taxon>Clostridiaceae</taxon>
        <taxon>Clostridium</taxon>
    </lineage>
</organism>
<dbReference type="PIRSF" id="PIRSF000812">
    <property type="entry name" value="AAD"/>
    <property type="match status" value="1"/>
</dbReference>
<protein>
    <submittedName>
        <fullName evidence="1">Aminoglycoside 6-adenylyltransferase</fullName>
    </submittedName>
</protein>
<keyword evidence="1" id="KW-0548">Nucleotidyltransferase</keyword>
<dbReference type="Gene3D" id="1.20.120.330">
    <property type="entry name" value="Nucleotidyltransferases domain 2"/>
    <property type="match status" value="1"/>
</dbReference>
<dbReference type="InterPro" id="IPR007530">
    <property type="entry name" value="Aminoglycoside_adenylylTfrase"/>
</dbReference>
<proteinExistence type="predicted"/>
<dbReference type="STRING" id="84698.SAMN04488528_100972"/>
<dbReference type="Gene3D" id="3.30.460.10">
    <property type="entry name" value="Beta Polymerase, domain 2"/>
    <property type="match status" value="1"/>
</dbReference>
<sequence length="293" mass="34725">MRTEKEMFDLILGVANRDNRIRAVYMNGSRTNPNVKKDIFQDYDIVYVVTETESFINDEGWISVFGEPIIFQEPDKLDKIQGRHVDFKNGYTYLMQFTDGNRIDLHIQTMEELMKEYGNDKLTFPLLDKDNCLSQISPPSDQDYWVEKPTYGQYFSRCNNFWWVAPYCAKGLWREEILFTIEVMNSYVRQELLSMLSWYVGTQTEFKVSMGKANKYLKEYLDSNVWTRFMKTFNMGDYDSSWNALITTCELFQESAPKVGKILGYEYNYDEAKRSFEFIKYIKDLPKDAMAIY</sequence>
<keyword evidence="2" id="KW-1185">Reference proteome</keyword>
<dbReference type="Proteomes" id="UP000198619">
    <property type="component" value="Unassembled WGS sequence"/>
</dbReference>
<dbReference type="GO" id="GO:0016779">
    <property type="term" value="F:nucleotidyltransferase activity"/>
    <property type="evidence" value="ECO:0007669"/>
    <property type="project" value="UniProtKB-KW"/>
</dbReference>
<dbReference type="SUPFAM" id="SSF81301">
    <property type="entry name" value="Nucleotidyltransferase"/>
    <property type="match status" value="1"/>
</dbReference>
<dbReference type="InterPro" id="IPR043519">
    <property type="entry name" value="NT_sf"/>
</dbReference>